<organism evidence="1">
    <name type="scientific">termite gut metagenome</name>
    <dbReference type="NCBI Taxonomy" id="433724"/>
    <lineage>
        <taxon>unclassified sequences</taxon>
        <taxon>metagenomes</taxon>
        <taxon>organismal metagenomes</taxon>
    </lineage>
</organism>
<gene>
    <name evidence="1" type="ORF">EZS27_021133</name>
</gene>
<accession>A0A5J4RAX8</accession>
<protein>
    <submittedName>
        <fullName evidence="1">Uncharacterized protein</fullName>
    </submittedName>
</protein>
<dbReference type="EMBL" id="SNRY01001545">
    <property type="protein sequence ID" value="KAA6330131.1"/>
    <property type="molecule type" value="Genomic_DNA"/>
</dbReference>
<sequence>MDINLKEIVKTTYLQIIRGALNKILVFDIDSLMNDLIRMHIINPPQADEVLVITDKFFLYKKLWQGILETLYEIYLPNTKYVFDWEIEITPYTLMLCDFTKEYFESKEVELQKKILNVSNEQIELDFDSLLVRIKADTIGLKYGLKDKIPNNLIPKTKKEELVLLFRLMNFPPLGELSVFIELYNQNLKQQINDLSVAFSRINTIKVPSLGREESLHYSYCHIDHLTFKKYGFDIFENHPYLSLNKADFTKIKEKVLATKDLFKDNVICPCCGNKQEIKLPEEVLQYKFLLENQSLCKKIGLLYFDDFIENYNNNLSEKFNSFFPNINNVDNPQCLILVEGDSEETAIPILAFRKKYVLSMHGVQVYNSQSKGKLANDFLNFKHKYPNRKMICLLDSDAIKERNDIQRIVKNHQDKYKLIFINKGTFEDIFDLNISIKILNEIYTEGLPIEKTDFDSAKDFLTNIKKILFEKKQTQFDKVSFARKISFKIDVDRFPNEVNEIIDTAKLFVEQSKYLVNN</sequence>
<comment type="caution">
    <text evidence="1">The sequence shown here is derived from an EMBL/GenBank/DDBJ whole genome shotgun (WGS) entry which is preliminary data.</text>
</comment>
<dbReference type="AlphaFoldDB" id="A0A5J4RAX8"/>
<proteinExistence type="predicted"/>
<name>A0A5J4RAX8_9ZZZZ</name>
<reference evidence="1" key="1">
    <citation type="submission" date="2019-03" db="EMBL/GenBank/DDBJ databases">
        <title>Single cell metagenomics reveals metabolic interactions within the superorganism composed of flagellate Streblomastix strix and complex community of Bacteroidetes bacteria on its surface.</title>
        <authorList>
            <person name="Treitli S.C."/>
            <person name="Kolisko M."/>
            <person name="Husnik F."/>
            <person name="Keeling P."/>
            <person name="Hampl V."/>
        </authorList>
    </citation>
    <scope>NUCLEOTIDE SEQUENCE</scope>
    <source>
        <strain evidence="1">STM</strain>
    </source>
</reference>
<evidence type="ECO:0000313" key="1">
    <source>
        <dbReference type="EMBL" id="KAA6330131.1"/>
    </source>
</evidence>